<accession>A0A060THE1</accession>
<dbReference type="CDD" id="cd00610">
    <property type="entry name" value="OAT_like"/>
    <property type="match status" value="1"/>
</dbReference>
<dbReference type="GO" id="GO:0030170">
    <property type="term" value="F:pyridoxal phosphate binding"/>
    <property type="evidence" value="ECO:0007669"/>
    <property type="project" value="InterPro"/>
</dbReference>
<dbReference type="InterPro" id="IPR050103">
    <property type="entry name" value="Class-III_PLP-dep_AT"/>
</dbReference>
<dbReference type="FunFam" id="3.40.640.10:FF:000004">
    <property type="entry name" value="Acetylornithine aminotransferase"/>
    <property type="match status" value="1"/>
</dbReference>
<dbReference type="EMBL" id="HG937694">
    <property type="protein sequence ID" value="CDP38237.1"/>
    <property type="molecule type" value="Genomic_DNA"/>
</dbReference>
<gene>
    <name evidence="12" type="ORF">GNLVRS02_ARAD1D30206g</name>
</gene>
<dbReference type="Gene3D" id="3.90.1150.10">
    <property type="entry name" value="Aspartate Aminotransferase, domain 1"/>
    <property type="match status" value="1"/>
</dbReference>
<protein>
    <recommendedName>
        <fullName evidence="6">Acetylornithine aminotransferase, mitochondrial</fullName>
        <ecNumber evidence="5">2.6.1.11</ecNumber>
    </recommendedName>
</protein>
<dbReference type="PROSITE" id="PS00600">
    <property type="entry name" value="AA_TRANSFER_CLASS_3"/>
    <property type="match status" value="1"/>
</dbReference>
<evidence type="ECO:0000256" key="4">
    <source>
        <dbReference type="ARBA" id="ARBA00008954"/>
    </source>
</evidence>
<evidence type="ECO:0000256" key="8">
    <source>
        <dbReference type="ARBA" id="ARBA00022605"/>
    </source>
</evidence>
<evidence type="ECO:0000256" key="7">
    <source>
        <dbReference type="ARBA" id="ARBA00022576"/>
    </source>
</evidence>
<comment type="subcellular location">
    <subcellularLocation>
        <location evidence="2">Mitochondrion</location>
    </subcellularLocation>
</comment>
<dbReference type="InterPro" id="IPR015424">
    <property type="entry name" value="PyrdxlP-dep_Trfase"/>
</dbReference>
<sequence>MQSFTRTVARSAKRGYSTKSFLETHNPFSVTTYARPDIVIRQGRGSHLWDTDGKKYIDFTAGIAVTGLGHCDDEVADIITDQSKTLIHASNLYYNEWTPRLQKAIVETTLNAGGMHNASRVFLANSGSEANEAALKFARKHGNNISGEKTEIVSFNRSFHGRTMGALTVTANPKYTDPFRPLIPGVKHGNVNDIEAIDSLVTDKTCAVIVEPIQAEGGIYVCDADFLVALKKRCSQVGALLIYDEIQCGLGRTGKLWAHQWLPKEAHPDILTMAKALGNGYPIGATLVTEEVEKALNVGDHGTTYGGNPLGCRVAHHVLSRLASPEIQQNVNTVSQLFQERLEKLQQKFPDTITEIRGKGLLLGLQLSKDPAPILAKAREAGLLAITCGVNTIRFVPALNIPTEVAKEGLDILESVFE</sequence>
<dbReference type="PANTHER" id="PTHR11986:SF79">
    <property type="entry name" value="ACETYLORNITHINE AMINOTRANSFERASE, MITOCHONDRIAL"/>
    <property type="match status" value="1"/>
</dbReference>
<dbReference type="InterPro" id="IPR004636">
    <property type="entry name" value="AcOrn/SuccOrn_fam"/>
</dbReference>
<dbReference type="GO" id="GO:0006526">
    <property type="term" value="P:L-arginine biosynthetic process"/>
    <property type="evidence" value="ECO:0007669"/>
    <property type="project" value="UniProtKB-UniPathway"/>
</dbReference>
<dbReference type="PIRSF" id="PIRSF000521">
    <property type="entry name" value="Transaminase_4ab_Lys_Orn"/>
    <property type="match status" value="1"/>
</dbReference>
<dbReference type="NCBIfam" id="NF002325">
    <property type="entry name" value="PRK01278.1"/>
    <property type="match status" value="1"/>
</dbReference>
<evidence type="ECO:0000256" key="5">
    <source>
        <dbReference type="ARBA" id="ARBA00012919"/>
    </source>
</evidence>
<reference evidence="12" key="1">
    <citation type="submission" date="2014-02" db="EMBL/GenBank/DDBJ databases">
        <authorList>
            <person name="Genoscope - CEA"/>
        </authorList>
    </citation>
    <scope>NUCLEOTIDE SEQUENCE</scope>
    <source>
        <strain evidence="12">LS3</strain>
    </source>
</reference>
<proteinExistence type="inferred from homology"/>
<evidence type="ECO:0000256" key="3">
    <source>
        <dbReference type="ARBA" id="ARBA00005024"/>
    </source>
</evidence>
<dbReference type="GO" id="GO:0003992">
    <property type="term" value="F:N2-acetyl-L-ornithine:2-oxoglutarate 5-aminotransferase activity"/>
    <property type="evidence" value="ECO:0007669"/>
    <property type="project" value="UniProtKB-EC"/>
</dbReference>
<dbReference type="EC" id="2.6.1.11" evidence="5"/>
<evidence type="ECO:0000256" key="2">
    <source>
        <dbReference type="ARBA" id="ARBA00004173"/>
    </source>
</evidence>
<dbReference type="PANTHER" id="PTHR11986">
    <property type="entry name" value="AMINOTRANSFERASE CLASS III"/>
    <property type="match status" value="1"/>
</dbReference>
<dbReference type="GO" id="GO:0042802">
    <property type="term" value="F:identical protein binding"/>
    <property type="evidence" value="ECO:0007669"/>
    <property type="project" value="TreeGrafter"/>
</dbReference>
<dbReference type="GO" id="GO:0005759">
    <property type="term" value="C:mitochondrial matrix"/>
    <property type="evidence" value="ECO:0007669"/>
    <property type="project" value="TreeGrafter"/>
</dbReference>
<evidence type="ECO:0000256" key="11">
    <source>
        <dbReference type="RuleBase" id="RU003560"/>
    </source>
</evidence>
<dbReference type="Pfam" id="PF00202">
    <property type="entry name" value="Aminotran_3"/>
    <property type="match status" value="1"/>
</dbReference>
<evidence type="ECO:0000256" key="1">
    <source>
        <dbReference type="ARBA" id="ARBA00001933"/>
    </source>
</evidence>
<keyword evidence="7" id="KW-0032">Aminotransferase</keyword>
<organism evidence="12">
    <name type="scientific">Blastobotrys adeninivorans</name>
    <name type="common">Yeast</name>
    <name type="synonym">Arxula adeninivorans</name>
    <dbReference type="NCBI Taxonomy" id="409370"/>
    <lineage>
        <taxon>Eukaryota</taxon>
        <taxon>Fungi</taxon>
        <taxon>Dikarya</taxon>
        <taxon>Ascomycota</taxon>
        <taxon>Saccharomycotina</taxon>
        <taxon>Dipodascomycetes</taxon>
        <taxon>Dipodascales</taxon>
        <taxon>Trichomonascaceae</taxon>
        <taxon>Blastobotrys</taxon>
    </lineage>
</organism>
<dbReference type="SUPFAM" id="SSF53383">
    <property type="entry name" value="PLP-dependent transferases"/>
    <property type="match status" value="1"/>
</dbReference>
<dbReference type="AlphaFoldDB" id="A0A060THE1"/>
<dbReference type="InterPro" id="IPR049704">
    <property type="entry name" value="Aminotrans_3_PPA_site"/>
</dbReference>
<keyword evidence="9" id="KW-0808">Transferase</keyword>
<comment type="similarity">
    <text evidence="4 11">Belongs to the class-III pyridoxal-phosphate-dependent aminotransferase family.</text>
</comment>
<reference evidence="12" key="2">
    <citation type="submission" date="2014-06" db="EMBL/GenBank/DDBJ databases">
        <title>The complete genome of Blastobotrys (Arxula) adeninivorans LS3 - a yeast of biotechnological interest.</title>
        <authorList>
            <person name="Kunze G."/>
            <person name="Gaillardin C."/>
            <person name="Czernicka M."/>
            <person name="Durrens P."/>
            <person name="Martin T."/>
            <person name="Boer E."/>
            <person name="Gabaldon T."/>
            <person name="Cruz J."/>
            <person name="Talla E."/>
            <person name="Marck C."/>
            <person name="Goffeau A."/>
            <person name="Barbe V."/>
            <person name="Baret P."/>
            <person name="Baronian K."/>
            <person name="Beier S."/>
            <person name="Bleykasten C."/>
            <person name="Bode R."/>
            <person name="Casaregola S."/>
            <person name="Despons L."/>
            <person name="Fairhead C."/>
            <person name="Giersberg M."/>
            <person name="Gierski P."/>
            <person name="Hahnel U."/>
            <person name="Hartmann A."/>
            <person name="Jankowska D."/>
            <person name="Jubin C."/>
            <person name="Jung P."/>
            <person name="Lafontaine I."/>
            <person name="Leh-Louis V."/>
            <person name="Lemaire M."/>
            <person name="Marcet-Houben M."/>
            <person name="Mascher M."/>
            <person name="Morel G."/>
            <person name="Richard G.-F."/>
            <person name="Riechen J."/>
            <person name="Sacerdot C."/>
            <person name="Sarkar A."/>
            <person name="Savel G."/>
            <person name="Schacherer J."/>
            <person name="Sherman D."/>
            <person name="Straub M.-L."/>
            <person name="Stein N."/>
            <person name="Thierry A."/>
            <person name="Trautwein-Schult A."/>
            <person name="Westhof E."/>
            <person name="Worch S."/>
            <person name="Dujon B."/>
            <person name="Souciet J.-L."/>
            <person name="Wincker P."/>
            <person name="Scholz U."/>
            <person name="Neuveglise N."/>
        </authorList>
    </citation>
    <scope>NUCLEOTIDE SEQUENCE</scope>
    <source>
        <strain evidence="12">LS3</strain>
    </source>
</reference>
<comment type="cofactor">
    <cofactor evidence="1">
        <name>pyridoxal 5'-phosphate</name>
        <dbReference type="ChEBI" id="CHEBI:597326"/>
    </cofactor>
</comment>
<keyword evidence="8" id="KW-0028">Amino-acid biosynthesis</keyword>
<dbReference type="InterPro" id="IPR015422">
    <property type="entry name" value="PyrdxlP-dep_Trfase_small"/>
</dbReference>
<evidence type="ECO:0000256" key="9">
    <source>
        <dbReference type="ARBA" id="ARBA00022679"/>
    </source>
</evidence>
<dbReference type="UniPathway" id="UPA00068">
    <property type="reaction ID" value="UER00109"/>
</dbReference>
<name>A0A060THE1_BLAAD</name>
<dbReference type="Gene3D" id="3.40.640.10">
    <property type="entry name" value="Type I PLP-dependent aspartate aminotransferase-like (Major domain)"/>
    <property type="match status" value="1"/>
</dbReference>
<dbReference type="InterPro" id="IPR005814">
    <property type="entry name" value="Aminotrans_3"/>
</dbReference>
<dbReference type="InterPro" id="IPR015421">
    <property type="entry name" value="PyrdxlP-dep_Trfase_major"/>
</dbReference>
<comment type="pathway">
    <text evidence="3">Amino-acid biosynthesis; L-arginine biosynthesis; N(2)-acetyl-L-ornithine from L-glutamate: step 4/4.</text>
</comment>
<dbReference type="NCBIfam" id="TIGR00707">
    <property type="entry name" value="argD"/>
    <property type="match status" value="1"/>
</dbReference>
<dbReference type="PhylomeDB" id="A0A060THE1"/>
<evidence type="ECO:0000313" key="12">
    <source>
        <dbReference type="EMBL" id="CDP38237.1"/>
    </source>
</evidence>
<evidence type="ECO:0000256" key="10">
    <source>
        <dbReference type="ARBA" id="ARBA00022898"/>
    </source>
</evidence>
<dbReference type="HAMAP" id="MF_01107">
    <property type="entry name" value="ArgD_aminotrans_3"/>
    <property type="match status" value="1"/>
</dbReference>
<keyword evidence="10 11" id="KW-0663">Pyridoxal phosphate</keyword>
<evidence type="ECO:0000256" key="6">
    <source>
        <dbReference type="ARBA" id="ARBA00021753"/>
    </source>
</evidence>